<dbReference type="GeneID" id="20802930"/>
<dbReference type="EMBL" id="KI913115">
    <property type="protein sequence ID" value="ETV87310.1"/>
    <property type="molecule type" value="Genomic_DNA"/>
</dbReference>
<reference evidence="3" key="1">
    <citation type="submission" date="2013-12" db="EMBL/GenBank/DDBJ databases">
        <title>The Genome Sequence of Aphanomyces astaci APO3.</title>
        <authorList>
            <consortium name="The Broad Institute Genomics Platform"/>
            <person name="Russ C."/>
            <person name="Tyler B."/>
            <person name="van West P."/>
            <person name="Dieguez-Uribeondo J."/>
            <person name="Young S.K."/>
            <person name="Zeng Q."/>
            <person name="Gargeya S."/>
            <person name="Fitzgerald M."/>
            <person name="Abouelleil A."/>
            <person name="Alvarado L."/>
            <person name="Chapman S.B."/>
            <person name="Gainer-Dewar J."/>
            <person name="Goldberg J."/>
            <person name="Griggs A."/>
            <person name="Gujja S."/>
            <person name="Hansen M."/>
            <person name="Howarth C."/>
            <person name="Imamovic A."/>
            <person name="Ireland A."/>
            <person name="Larimer J."/>
            <person name="McCowan C."/>
            <person name="Murphy C."/>
            <person name="Pearson M."/>
            <person name="Poon T.W."/>
            <person name="Priest M."/>
            <person name="Roberts A."/>
            <person name="Saif S."/>
            <person name="Shea T."/>
            <person name="Sykes S."/>
            <person name="Wortman J."/>
            <person name="Nusbaum C."/>
            <person name="Birren B."/>
        </authorList>
    </citation>
    <scope>NUCLEOTIDE SEQUENCE [LARGE SCALE GENOMIC DNA]</scope>
    <source>
        <strain evidence="3">APO3</strain>
    </source>
</reference>
<accession>W4H5M1</accession>
<dbReference type="VEuPathDB" id="FungiDB:H257_00934"/>
<evidence type="ECO:0000259" key="2">
    <source>
        <dbReference type="Pfam" id="PF17668"/>
    </source>
</evidence>
<protein>
    <recommendedName>
        <fullName evidence="2">Eis-like acetyltransferase domain-containing protein</fullName>
    </recommendedName>
</protein>
<dbReference type="InterPro" id="IPR016181">
    <property type="entry name" value="Acyl_CoA_acyltransferase"/>
</dbReference>
<dbReference type="InterPro" id="IPR041380">
    <property type="entry name" value="Acetyltransf_17"/>
</dbReference>
<dbReference type="AlphaFoldDB" id="W4H5M1"/>
<organism evidence="3">
    <name type="scientific">Aphanomyces astaci</name>
    <name type="common">Crayfish plague agent</name>
    <dbReference type="NCBI Taxonomy" id="112090"/>
    <lineage>
        <taxon>Eukaryota</taxon>
        <taxon>Sar</taxon>
        <taxon>Stramenopiles</taxon>
        <taxon>Oomycota</taxon>
        <taxon>Saprolegniomycetes</taxon>
        <taxon>Saprolegniales</taxon>
        <taxon>Verrucalvaceae</taxon>
        <taxon>Aphanomyces</taxon>
    </lineage>
</organism>
<feature type="domain" description="Eis-like acetyltransferase" evidence="2">
    <location>
        <begin position="564"/>
        <end position="639"/>
    </location>
</feature>
<evidence type="ECO:0000313" key="3">
    <source>
        <dbReference type="EMBL" id="ETV87310.1"/>
    </source>
</evidence>
<feature type="region of interest" description="Disordered" evidence="1">
    <location>
        <begin position="249"/>
        <end position="287"/>
    </location>
</feature>
<proteinExistence type="predicted"/>
<dbReference type="Pfam" id="PF17668">
    <property type="entry name" value="Acetyltransf_17"/>
    <property type="match status" value="1"/>
</dbReference>
<dbReference type="SUPFAM" id="SSF55729">
    <property type="entry name" value="Acyl-CoA N-acyltransferases (Nat)"/>
    <property type="match status" value="1"/>
</dbReference>
<evidence type="ECO:0000256" key="1">
    <source>
        <dbReference type="SAM" id="MobiDB-lite"/>
    </source>
</evidence>
<dbReference type="OrthoDB" id="77550at2759"/>
<name>W4H5M1_APHAT</name>
<dbReference type="Gene3D" id="3.40.630.30">
    <property type="match status" value="1"/>
</dbReference>
<gene>
    <name evidence="3" type="ORF">H257_00934</name>
</gene>
<dbReference type="RefSeq" id="XP_009822173.1">
    <property type="nucleotide sequence ID" value="XM_009823871.1"/>
</dbReference>
<sequence>MRQIPLQYQLVSFDTTSSQKHFRHSNLMDDVGSTSVGKQTRDVCDVDGCKGMTGVVVRSCQRDVCPHVVHLVCAVDILHCTENSYFCSPSCQSMPSTKVVPGVEFTTFEALQKAIREDGARFGVKINQRQTHLMDDRALVIFGHKSIQRGVFYCSQLHCPYTLRFSFDFGKMRYSIRHTSFHGAHNHGIKNTMHARGKGIPFDHEFTSMDALPDGIERFQCRHCRSVVLKRASRLTHLKDCQPYRAHLGLDQNDEGDDREDGAGGGSINHERPGSSEFRYIPSTDGQTSSRLECKHCGAHLNPKTNRLLTHLRDCAAYQGGDVPLTNMNAAASSNVLDDALPPSGPGRSSVSRLDCRSLHPDTDIRSALGHPVTAPVRIVEPPELDRRFDHWGLFDPTRPAKRLRSGVPATPAPSAHLVGHFSLQHLDMNIGGVRVPVGAMHSLTTDWLHTGTAPAALSHFLHVCHSQNHAIALVPAAILHDTATSARAMGFTALPPWFQHIFPKSALLLSQDATYPPHLLSVLDDDDDGNDVIECLARVGASRHGRLFRSCDTVASPSSLCHRRVVGCRDLRGTLRGYFVYNLHPSTRTLTVHDIVYEDMRILSGLLGFLATQDGADTIALSTPDPHFPRLLRHPPTSTSVNHPPPLLARIVHVGHFLATHMSARNFNYATGIVLQLLVQDTPTSGPPHSSNTSLVLRFDGGLVRVQTPTPVDAFDARLQLDLEALTALMLGAVPLAKLLQLGQATLTPSDPRTSRLVARAFEVDDVPATRMPHWMD</sequence>